<accession>A0A1X6NM60</accession>
<dbReference type="EMBL" id="KV919429">
    <property type="protein sequence ID" value="OSX69721.1"/>
    <property type="molecule type" value="Genomic_DNA"/>
</dbReference>
<dbReference type="AlphaFoldDB" id="A0A1X6NM60"/>
<proteinExistence type="predicted"/>
<feature type="transmembrane region" description="Helical" evidence="1">
    <location>
        <begin position="50"/>
        <end position="74"/>
    </location>
</feature>
<name>A0A1X6NM60_PORUM</name>
<reference evidence="2 3" key="1">
    <citation type="submission" date="2017-03" db="EMBL/GenBank/DDBJ databases">
        <title>WGS assembly of Porphyra umbilicalis.</title>
        <authorList>
            <person name="Brawley S.H."/>
            <person name="Blouin N.A."/>
            <person name="Ficko-Blean E."/>
            <person name="Wheeler G.L."/>
            <person name="Lohr M."/>
            <person name="Goodson H.V."/>
            <person name="Jenkins J.W."/>
            <person name="Blaby-Haas C.E."/>
            <person name="Helliwell K.E."/>
            <person name="Chan C."/>
            <person name="Marriage T."/>
            <person name="Bhattacharya D."/>
            <person name="Klein A.S."/>
            <person name="Badis Y."/>
            <person name="Brodie J."/>
            <person name="Cao Y."/>
            <person name="Collen J."/>
            <person name="Dittami S.M."/>
            <person name="Gachon C.M."/>
            <person name="Green B.R."/>
            <person name="Karpowicz S."/>
            <person name="Kim J.W."/>
            <person name="Kudahl U."/>
            <person name="Lin S."/>
            <person name="Michel G."/>
            <person name="Mittag M."/>
            <person name="Olson B.J."/>
            <person name="Pangilinan J."/>
            <person name="Peng Y."/>
            <person name="Qiu H."/>
            <person name="Shu S."/>
            <person name="Singer J.T."/>
            <person name="Smith A.G."/>
            <person name="Sprecher B.N."/>
            <person name="Wagner V."/>
            <person name="Wang W."/>
            <person name="Wang Z.-Y."/>
            <person name="Yan J."/>
            <person name="Yarish C."/>
            <person name="Zoeuner-Riek S."/>
            <person name="Zhuang Y."/>
            <person name="Zou Y."/>
            <person name="Lindquist E.A."/>
            <person name="Grimwood J."/>
            <person name="Barry K."/>
            <person name="Rokhsar D.S."/>
            <person name="Schmutz J."/>
            <person name="Stiller J.W."/>
            <person name="Grossman A.R."/>
            <person name="Prochnik S.E."/>
        </authorList>
    </citation>
    <scope>NUCLEOTIDE SEQUENCE [LARGE SCALE GENOMIC DNA]</scope>
    <source>
        <strain evidence="2">4086291</strain>
    </source>
</reference>
<feature type="transmembrane region" description="Helical" evidence="1">
    <location>
        <begin position="24"/>
        <end position="44"/>
    </location>
</feature>
<feature type="transmembrane region" description="Helical" evidence="1">
    <location>
        <begin position="86"/>
        <end position="107"/>
    </location>
</feature>
<keyword evidence="3" id="KW-1185">Reference proteome</keyword>
<organism evidence="2 3">
    <name type="scientific">Porphyra umbilicalis</name>
    <name type="common">Purple laver</name>
    <name type="synonym">Red alga</name>
    <dbReference type="NCBI Taxonomy" id="2786"/>
    <lineage>
        <taxon>Eukaryota</taxon>
        <taxon>Rhodophyta</taxon>
        <taxon>Bangiophyceae</taxon>
        <taxon>Bangiales</taxon>
        <taxon>Bangiaceae</taxon>
        <taxon>Porphyra</taxon>
    </lineage>
</organism>
<protein>
    <submittedName>
        <fullName evidence="2">Uncharacterized protein</fullName>
    </submittedName>
</protein>
<dbReference type="Proteomes" id="UP000218209">
    <property type="component" value="Unassembled WGS sequence"/>
</dbReference>
<feature type="transmembrane region" description="Helical" evidence="1">
    <location>
        <begin position="119"/>
        <end position="139"/>
    </location>
</feature>
<evidence type="ECO:0000313" key="2">
    <source>
        <dbReference type="EMBL" id="OSX69721.1"/>
    </source>
</evidence>
<keyword evidence="1" id="KW-0472">Membrane</keyword>
<sequence length="162" mass="16628">MATPTTGTADWVTGINRALARSGYPVVAAAIGWLGIHAGVLLLRDDHVKWAMTGFAGAAWLLLLLGQLGLFAACGWEPPRWVAKQLLLGGVINSVVSVVLGSVVAALLISGDIASSHDYWGWVVAFVAVNAVSAVWLVATGVRWRVGQTAKAGEGGGGAGEA</sequence>
<keyword evidence="1" id="KW-0812">Transmembrane</keyword>
<gene>
    <name evidence="2" type="ORF">BU14_1246s0005</name>
</gene>
<evidence type="ECO:0000313" key="3">
    <source>
        <dbReference type="Proteomes" id="UP000218209"/>
    </source>
</evidence>
<keyword evidence="1" id="KW-1133">Transmembrane helix</keyword>
<evidence type="ECO:0000256" key="1">
    <source>
        <dbReference type="SAM" id="Phobius"/>
    </source>
</evidence>